<dbReference type="Proteomes" id="UP000799753">
    <property type="component" value="Unassembled WGS sequence"/>
</dbReference>
<evidence type="ECO:0000256" key="1">
    <source>
        <dbReference type="SAM" id="Phobius"/>
    </source>
</evidence>
<dbReference type="AlphaFoldDB" id="A0A6A6RYM0"/>
<keyword evidence="1" id="KW-0812">Transmembrane</keyword>
<keyword evidence="1" id="KW-1133">Transmembrane helix</keyword>
<dbReference type="EMBL" id="MU006786">
    <property type="protein sequence ID" value="KAF2639533.1"/>
    <property type="molecule type" value="Genomic_DNA"/>
</dbReference>
<proteinExistence type="predicted"/>
<keyword evidence="3" id="KW-1185">Reference proteome</keyword>
<reference evidence="2" key="1">
    <citation type="journal article" date="2020" name="Stud. Mycol.">
        <title>101 Dothideomycetes genomes: a test case for predicting lifestyles and emergence of pathogens.</title>
        <authorList>
            <person name="Haridas S."/>
            <person name="Albert R."/>
            <person name="Binder M."/>
            <person name="Bloem J."/>
            <person name="Labutti K."/>
            <person name="Salamov A."/>
            <person name="Andreopoulos B."/>
            <person name="Baker S."/>
            <person name="Barry K."/>
            <person name="Bills G."/>
            <person name="Bluhm B."/>
            <person name="Cannon C."/>
            <person name="Castanera R."/>
            <person name="Culley D."/>
            <person name="Daum C."/>
            <person name="Ezra D."/>
            <person name="Gonzalez J."/>
            <person name="Henrissat B."/>
            <person name="Kuo A."/>
            <person name="Liang C."/>
            <person name="Lipzen A."/>
            <person name="Lutzoni F."/>
            <person name="Magnuson J."/>
            <person name="Mondo S."/>
            <person name="Nolan M."/>
            <person name="Ohm R."/>
            <person name="Pangilinan J."/>
            <person name="Park H.-J."/>
            <person name="Ramirez L."/>
            <person name="Alfaro M."/>
            <person name="Sun H."/>
            <person name="Tritt A."/>
            <person name="Yoshinaga Y."/>
            <person name="Zwiers L.-H."/>
            <person name="Turgeon B."/>
            <person name="Goodwin S."/>
            <person name="Spatafora J."/>
            <person name="Crous P."/>
            <person name="Grigoriev I."/>
        </authorList>
    </citation>
    <scope>NUCLEOTIDE SEQUENCE</scope>
    <source>
        <strain evidence="2">CBS 473.64</strain>
    </source>
</reference>
<sequence>MGTWKRHQTIMASLGGVAILVFFYFIYRTILRFCPPTPRHVHQAWLYNPEIPHISLSLDRPIPRNHIWFNSATSALQRGPMKPLGTSRRNIMRVETTILESLKNFFLACSRIFCWKPRSPPFTEPARRTIPDDPENGLLELRETSSSNSKGRKWEFVREPDGMLGPRIALTKEKTIWSKFRNAK</sequence>
<feature type="transmembrane region" description="Helical" evidence="1">
    <location>
        <begin position="9"/>
        <end position="27"/>
    </location>
</feature>
<gene>
    <name evidence="2" type="ORF">P280DRAFT_39539</name>
</gene>
<evidence type="ECO:0000313" key="3">
    <source>
        <dbReference type="Proteomes" id="UP000799753"/>
    </source>
</evidence>
<accession>A0A6A6RYM0</accession>
<name>A0A6A6RYM0_9PLEO</name>
<protein>
    <submittedName>
        <fullName evidence="2">Uncharacterized protein</fullName>
    </submittedName>
</protein>
<evidence type="ECO:0000313" key="2">
    <source>
        <dbReference type="EMBL" id="KAF2639533.1"/>
    </source>
</evidence>
<organism evidence="2 3">
    <name type="scientific">Massarina eburnea CBS 473.64</name>
    <dbReference type="NCBI Taxonomy" id="1395130"/>
    <lineage>
        <taxon>Eukaryota</taxon>
        <taxon>Fungi</taxon>
        <taxon>Dikarya</taxon>
        <taxon>Ascomycota</taxon>
        <taxon>Pezizomycotina</taxon>
        <taxon>Dothideomycetes</taxon>
        <taxon>Pleosporomycetidae</taxon>
        <taxon>Pleosporales</taxon>
        <taxon>Massarineae</taxon>
        <taxon>Massarinaceae</taxon>
        <taxon>Massarina</taxon>
    </lineage>
</organism>
<keyword evidence="1" id="KW-0472">Membrane</keyword>